<dbReference type="EMBL" id="LR590464">
    <property type="protein sequence ID" value="VTP69367.1"/>
    <property type="molecule type" value="Genomic_DNA"/>
</dbReference>
<accession>A0A4U9HXM5</accession>
<reference evidence="1 2" key="1">
    <citation type="submission" date="2019-05" db="EMBL/GenBank/DDBJ databases">
        <authorList>
            <consortium name="Pathogen Informatics"/>
        </authorList>
    </citation>
    <scope>NUCLEOTIDE SEQUENCE [LARGE SCALE GENOMIC DNA]</scope>
    <source>
        <strain evidence="1 2">NCTC13032</strain>
    </source>
</reference>
<sequence length="83" mass="9372">MNTPTNIPWSQFFLRGSFSHINHVAHLLVQFVIEIVITSNLCTTGYAVIFRAELDVEDSHYRTQSTPSATRLKLVNAAVTKPR</sequence>
<gene>
    <name evidence="1" type="ORF">NCTC13032_04269</name>
</gene>
<dbReference type="Proteomes" id="UP000310719">
    <property type="component" value="Chromosome"/>
</dbReference>
<protein>
    <submittedName>
        <fullName evidence="1">Uncharacterized protein</fullName>
    </submittedName>
</protein>
<evidence type="ECO:0000313" key="1">
    <source>
        <dbReference type="EMBL" id="VTP69367.1"/>
    </source>
</evidence>
<organism evidence="1 2">
    <name type="scientific">Leclercia adecarboxylata</name>
    <dbReference type="NCBI Taxonomy" id="83655"/>
    <lineage>
        <taxon>Bacteria</taxon>
        <taxon>Pseudomonadati</taxon>
        <taxon>Pseudomonadota</taxon>
        <taxon>Gammaproteobacteria</taxon>
        <taxon>Enterobacterales</taxon>
        <taxon>Enterobacteriaceae</taxon>
        <taxon>Leclercia</taxon>
    </lineage>
</organism>
<evidence type="ECO:0000313" key="2">
    <source>
        <dbReference type="Proteomes" id="UP000310719"/>
    </source>
</evidence>
<name>A0A4U9HXM5_9ENTR</name>
<proteinExistence type="predicted"/>
<dbReference type="AlphaFoldDB" id="A0A4U9HXM5"/>